<keyword evidence="2" id="KW-1185">Reference proteome</keyword>
<proteinExistence type="predicted"/>
<name>A0ABX0ZLA7_9ACTN</name>
<dbReference type="EMBL" id="JAATEJ010000002">
    <property type="protein sequence ID" value="NJP42644.1"/>
    <property type="molecule type" value="Genomic_DNA"/>
</dbReference>
<dbReference type="RefSeq" id="WP_167981492.1">
    <property type="nucleotide sequence ID" value="NZ_JAATEJ010000002.1"/>
</dbReference>
<organism evidence="1 2">
    <name type="scientific">Actinacidiphila epipremni</name>
    <dbReference type="NCBI Taxonomy" id="2053013"/>
    <lineage>
        <taxon>Bacteria</taxon>
        <taxon>Bacillati</taxon>
        <taxon>Actinomycetota</taxon>
        <taxon>Actinomycetes</taxon>
        <taxon>Kitasatosporales</taxon>
        <taxon>Streptomycetaceae</taxon>
        <taxon>Actinacidiphila</taxon>
    </lineage>
</organism>
<reference evidence="1 2" key="1">
    <citation type="submission" date="2020-03" db="EMBL/GenBank/DDBJ databases">
        <title>WGS of actinomycetes isolated from Thailand.</title>
        <authorList>
            <person name="Thawai C."/>
        </authorList>
    </citation>
    <scope>NUCLEOTIDE SEQUENCE [LARGE SCALE GENOMIC DNA]</scope>
    <source>
        <strain evidence="1 2">PRB2-1</strain>
    </source>
</reference>
<sequence>MELRFIGIDPDTDEKNCPRVWIEEERREFVFQGWKAGDALNEKVRSTGPLPDDEAVVRIPLRMVHILRKACDAAEGLDV</sequence>
<gene>
    <name evidence="1" type="ORF">HCN08_04350</name>
</gene>
<comment type="caution">
    <text evidence="1">The sequence shown here is derived from an EMBL/GenBank/DDBJ whole genome shotgun (WGS) entry which is preliminary data.</text>
</comment>
<accession>A0ABX0ZLA7</accession>
<evidence type="ECO:0000313" key="1">
    <source>
        <dbReference type="EMBL" id="NJP42644.1"/>
    </source>
</evidence>
<evidence type="ECO:0008006" key="3">
    <source>
        <dbReference type="Google" id="ProtNLM"/>
    </source>
</evidence>
<evidence type="ECO:0000313" key="2">
    <source>
        <dbReference type="Proteomes" id="UP000734511"/>
    </source>
</evidence>
<protein>
    <recommendedName>
        <fullName evidence="3">Transposase</fullName>
    </recommendedName>
</protein>
<dbReference type="Proteomes" id="UP000734511">
    <property type="component" value="Unassembled WGS sequence"/>
</dbReference>